<evidence type="ECO:0000256" key="1">
    <source>
        <dbReference type="ARBA" id="ARBA00022737"/>
    </source>
</evidence>
<dbReference type="PROSITE" id="PS51375">
    <property type="entry name" value="PPR"/>
    <property type="match status" value="5"/>
</dbReference>
<feature type="non-terminal residue" evidence="3">
    <location>
        <position position="749"/>
    </location>
</feature>
<feature type="non-terminal residue" evidence="3">
    <location>
        <position position="1"/>
    </location>
</feature>
<name>D8T2C3_SELML</name>
<evidence type="ECO:0000313" key="4">
    <source>
        <dbReference type="Proteomes" id="UP000001514"/>
    </source>
</evidence>
<feature type="repeat" description="PPR" evidence="2">
    <location>
        <begin position="332"/>
        <end position="366"/>
    </location>
</feature>
<evidence type="ECO:0000256" key="2">
    <source>
        <dbReference type="PROSITE-ProRule" id="PRU00708"/>
    </source>
</evidence>
<dbReference type="PANTHER" id="PTHR47926:SF533">
    <property type="entry name" value="DYW DOMAIN-CONTAINING PROTEIN"/>
    <property type="match status" value="1"/>
</dbReference>
<dbReference type="PANTHER" id="PTHR47926">
    <property type="entry name" value="PENTATRICOPEPTIDE REPEAT-CONTAINING PROTEIN"/>
    <property type="match status" value="1"/>
</dbReference>
<dbReference type="FunFam" id="1.25.40.10:FF:000090">
    <property type="entry name" value="Pentatricopeptide repeat-containing protein, chloroplastic"/>
    <property type="match status" value="1"/>
</dbReference>
<dbReference type="GO" id="GO:0003723">
    <property type="term" value="F:RNA binding"/>
    <property type="evidence" value="ECO:0007669"/>
    <property type="project" value="InterPro"/>
</dbReference>
<sequence>LANLLRSCGNSGDLSAGRRIHKRVLDLQRQHGQDVFLLNLVIDMYGKCGGLGEARAVFDAIEHPNVFSFNILIASYASAGLLEEAWKIFHAMPGRNVVSWNTMVSANAQEGDFSRAKIFLARIPQHSLPDGITFVTILTGCSHLGLVSRGREFFRSIESAFGMKPGVEHYCCMVDVLGRAKHLEEAEELIFKTGHDRETRLRNLLIQMYGECGSLIDARKVFDRTPDPNIFSWNIMLAAYAHNGHSNEALVLSQRMKDSGATVVPDRVTYVILLHACSNLGALREGRMIHASVIVSGMESNVVVATAIVNMYGKCGSMGDAKMVFDKMPAKDVICWNSMISAYALNGLGKSALDLYARMRHSCVRPDAGTFVAALDACSVLNSLEDGKKIHAAISASKLEWNVMVATALVSMYGKCGCLERSIAVFRAMEVRNLISWTAMLGALAHNGRDAAALELFARMRDEGREALLWNALIAAYTARGHPREALRLYAEMILAERRGAPPVRPDRNTFAAVLEACGSIGTAALGEGRMIHTQAIARACDTDVIVASALIAMYSKCGSLGDAVAIFRELSRKRSVVLVTTMIAAYGHHGKLELALELFWEMAQRGLKPNRITFVSLLSSCSAANSLREAVFYFQIMIHDCDIQPGAEHYHFVIDLLGRSGKVAQAEELINSMPFAPGCGAWMSLLAACERHSKVELGRRAADRVFEMEPKNALAYLMLGKIYVAAGMWDELLQLKKLMEDRGLKREP</sequence>
<feature type="repeat" description="PPR" evidence="2">
    <location>
        <begin position="433"/>
        <end position="467"/>
    </location>
</feature>
<dbReference type="Pfam" id="PF01535">
    <property type="entry name" value="PPR"/>
    <property type="match status" value="8"/>
</dbReference>
<keyword evidence="1" id="KW-0677">Repeat</keyword>
<dbReference type="Gene3D" id="1.25.40.10">
    <property type="entry name" value="Tetratricopeptide repeat domain"/>
    <property type="match status" value="6"/>
</dbReference>
<dbReference type="EMBL" id="GL377665">
    <property type="protein sequence ID" value="EFJ09238.1"/>
    <property type="molecule type" value="Genomic_DNA"/>
</dbReference>
<proteinExistence type="predicted"/>
<dbReference type="InterPro" id="IPR002885">
    <property type="entry name" value="PPR_rpt"/>
</dbReference>
<dbReference type="Pfam" id="PF20431">
    <property type="entry name" value="E_motif"/>
    <property type="match status" value="1"/>
</dbReference>
<dbReference type="eggNOG" id="KOG4197">
    <property type="taxonomic scope" value="Eukaryota"/>
</dbReference>
<protein>
    <recommendedName>
        <fullName evidence="5">Pentacotripeptide-repeat region of PRORP domain-containing protein</fullName>
    </recommendedName>
</protein>
<dbReference type="Pfam" id="PF12854">
    <property type="entry name" value="PPR_1"/>
    <property type="match status" value="1"/>
</dbReference>
<organism evidence="4">
    <name type="scientific">Selaginella moellendorffii</name>
    <name type="common">Spikemoss</name>
    <dbReference type="NCBI Taxonomy" id="88036"/>
    <lineage>
        <taxon>Eukaryota</taxon>
        <taxon>Viridiplantae</taxon>
        <taxon>Streptophyta</taxon>
        <taxon>Embryophyta</taxon>
        <taxon>Tracheophyta</taxon>
        <taxon>Lycopodiopsida</taxon>
        <taxon>Selaginellales</taxon>
        <taxon>Selaginellaceae</taxon>
        <taxon>Selaginella</taxon>
    </lineage>
</organism>
<dbReference type="KEGG" id="smo:SELMODRAFT_20442"/>
<dbReference type="Proteomes" id="UP000001514">
    <property type="component" value="Unassembled WGS sequence"/>
</dbReference>
<dbReference type="InterPro" id="IPR046960">
    <property type="entry name" value="PPR_At4g14850-like_plant"/>
</dbReference>
<feature type="repeat" description="PPR" evidence="2">
    <location>
        <begin position="65"/>
        <end position="99"/>
    </location>
</feature>
<gene>
    <name evidence="3" type="ORF">SELMODRAFT_20442</name>
</gene>
<dbReference type="AlphaFoldDB" id="D8T2C3"/>
<dbReference type="FunFam" id="1.25.40.10:FF:000158">
    <property type="entry name" value="pentatricopeptide repeat-containing protein At2g33680"/>
    <property type="match status" value="1"/>
</dbReference>
<evidence type="ECO:0008006" key="5">
    <source>
        <dbReference type="Google" id="ProtNLM"/>
    </source>
</evidence>
<evidence type="ECO:0000313" key="3">
    <source>
        <dbReference type="EMBL" id="EFJ09238.1"/>
    </source>
</evidence>
<accession>D8T2C3</accession>
<dbReference type="GO" id="GO:0048731">
    <property type="term" value="P:system development"/>
    <property type="evidence" value="ECO:0007669"/>
    <property type="project" value="UniProtKB-ARBA"/>
</dbReference>
<dbReference type="NCBIfam" id="TIGR00756">
    <property type="entry name" value="PPR"/>
    <property type="match status" value="6"/>
</dbReference>
<reference evidence="3 4" key="1">
    <citation type="journal article" date="2011" name="Science">
        <title>The Selaginella genome identifies genetic changes associated with the evolution of vascular plants.</title>
        <authorList>
            <person name="Banks J.A."/>
            <person name="Nishiyama T."/>
            <person name="Hasebe M."/>
            <person name="Bowman J.L."/>
            <person name="Gribskov M."/>
            <person name="dePamphilis C."/>
            <person name="Albert V.A."/>
            <person name="Aono N."/>
            <person name="Aoyama T."/>
            <person name="Ambrose B.A."/>
            <person name="Ashton N.W."/>
            <person name="Axtell M.J."/>
            <person name="Barker E."/>
            <person name="Barker M.S."/>
            <person name="Bennetzen J.L."/>
            <person name="Bonawitz N.D."/>
            <person name="Chapple C."/>
            <person name="Cheng C."/>
            <person name="Correa L.G."/>
            <person name="Dacre M."/>
            <person name="DeBarry J."/>
            <person name="Dreyer I."/>
            <person name="Elias M."/>
            <person name="Engstrom E.M."/>
            <person name="Estelle M."/>
            <person name="Feng L."/>
            <person name="Finet C."/>
            <person name="Floyd S.K."/>
            <person name="Frommer W.B."/>
            <person name="Fujita T."/>
            <person name="Gramzow L."/>
            <person name="Gutensohn M."/>
            <person name="Harholt J."/>
            <person name="Hattori M."/>
            <person name="Heyl A."/>
            <person name="Hirai T."/>
            <person name="Hiwatashi Y."/>
            <person name="Ishikawa M."/>
            <person name="Iwata M."/>
            <person name="Karol K.G."/>
            <person name="Koehler B."/>
            <person name="Kolukisaoglu U."/>
            <person name="Kubo M."/>
            <person name="Kurata T."/>
            <person name="Lalonde S."/>
            <person name="Li K."/>
            <person name="Li Y."/>
            <person name="Litt A."/>
            <person name="Lyons E."/>
            <person name="Manning G."/>
            <person name="Maruyama T."/>
            <person name="Michael T.P."/>
            <person name="Mikami K."/>
            <person name="Miyazaki S."/>
            <person name="Morinaga S."/>
            <person name="Murata T."/>
            <person name="Mueller-Roeber B."/>
            <person name="Nelson D.R."/>
            <person name="Obara M."/>
            <person name="Oguri Y."/>
            <person name="Olmstead R.G."/>
            <person name="Onodera N."/>
            <person name="Petersen B.L."/>
            <person name="Pils B."/>
            <person name="Prigge M."/>
            <person name="Rensing S.A."/>
            <person name="Riano-Pachon D.M."/>
            <person name="Roberts A.W."/>
            <person name="Sato Y."/>
            <person name="Scheller H.V."/>
            <person name="Schulz B."/>
            <person name="Schulz C."/>
            <person name="Shakirov E.V."/>
            <person name="Shibagaki N."/>
            <person name="Shinohara N."/>
            <person name="Shippen D.E."/>
            <person name="Soerensen I."/>
            <person name="Sotooka R."/>
            <person name="Sugimoto N."/>
            <person name="Sugita M."/>
            <person name="Sumikawa N."/>
            <person name="Tanurdzic M."/>
            <person name="Theissen G."/>
            <person name="Ulvskov P."/>
            <person name="Wakazuki S."/>
            <person name="Weng J.K."/>
            <person name="Willats W.W."/>
            <person name="Wipf D."/>
            <person name="Wolf P.G."/>
            <person name="Yang L."/>
            <person name="Zimmer A.D."/>
            <person name="Zhu Q."/>
            <person name="Mitros T."/>
            <person name="Hellsten U."/>
            <person name="Loque D."/>
            <person name="Otillar R."/>
            <person name="Salamov A."/>
            <person name="Schmutz J."/>
            <person name="Shapiro H."/>
            <person name="Lindquist E."/>
            <person name="Lucas S."/>
            <person name="Rokhsar D."/>
            <person name="Grigoriev I.V."/>
        </authorList>
    </citation>
    <scope>NUCLEOTIDE SEQUENCE [LARGE SCALE GENOMIC DNA]</scope>
</reference>
<dbReference type="HOGENOM" id="CLU_002706_30_5_1"/>
<dbReference type="Pfam" id="PF13041">
    <property type="entry name" value="PPR_2"/>
    <property type="match status" value="3"/>
</dbReference>
<dbReference type="Gramene" id="EFJ09238">
    <property type="protein sequence ID" value="EFJ09238"/>
    <property type="gene ID" value="SELMODRAFT_20442"/>
</dbReference>
<keyword evidence="4" id="KW-1185">Reference proteome</keyword>
<feature type="repeat" description="PPR" evidence="2">
    <location>
        <begin position="576"/>
        <end position="610"/>
    </location>
</feature>
<dbReference type="InterPro" id="IPR046848">
    <property type="entry name" value="E_motif"/>
</dbReference>
<dbReference type="FunFam" id="1.25.40.10:FF:000344">
    <property type="entry name" value="Pentatricopeptide repeat-containing protein"/>
    <property type="match status" value="1"/>
</dbReference>
<feature type="repeat" description="PPR" evidence="2">
    <location>
        <begin position="229"/>
        <end position="263"/>
    </location>
</feature>
<dbReference type="GO" id="GO:0009451">
    <property type="term" value="P:RNA modification"/>
    <property type="evidence" value="ECO:0007669"/>
    <property type="project" value="InterPro"/>
</dbReference>
<dbReference type="SUPFAM" id="SSF48452">
    <property type="entry name" value="TPR-like"/>
    <property type="match status" value="1"/>
</dbReference>
<dbReference type="InParanoid" id="D8T2C3"/>
<dbReference type="InterPro" id="IPR011990">
    <property type="entry name" value="TPR-like_helical_dom_sf"/>
</dbReference>